<comment type="caution">
    <text evidence="2">The sequence shown here is derived from an EMBL/GenBank/DDBJ whole genome shotgun (WGS) entry which is preliminary data.</text>
</comment>
<feature type="domain" description="F-box" evidence="1">
    <location>
        <begin position="12"/>
        <end position="43"/>
    </location>
</feature>
<dbReference type="InterPro" id="IPR036047">
    <property type="entry name" value="F-box-like_dom_sf"/>
</dbReference>
<organism evidence="2 3">
    <name type="scientific">Lolium multiflorum</name>
    <name type="common">Italian ryegrass</name>
    <name type="synonym">Lolium perenne subsp. multiflorum</name>
    <dbReference type="NCBI Taxonomy" id="4521"/>
    <lineage>
        <taxon>Eukaryota</taxon>
        <taxon>Viridiplantae</taxon>
        <taxon>Streptophyta</taxon>
        <taxon>Embryophyta</taxon>
        <taxon>Tracheophyta</taxon>
        <taxon>Spermatophyta</taxon>
        <taxon>Magnoliopsida</taxon>
        <taxon>Liliopsida</taxon>
        <taxon>Poales</taxon>
        <taxon>Poaceae</taxon>
        <taxon>BOP clade</taxon>
        <taxon>Pooideae</taxon>
        <taxon>Poodae</taxon>
        <taxon>Poeae</taxon>
        <taxon>Poeae Chloroplast Group 2 (Poeae type)</taxon>
        <taxon>Loliodinae</taxon>
        <taxon>Loliinae</taxon>
        <taxon>Lolium</taxon>
    </lineage>
</organism>
<dbReference type="PANTHER" id="PTHR36140">
    <property type="entry name" value="F-BOX DOMAIN-CONTAINING PROTEIN-RELATED"/>
    <property type="match status" value="1"/>
</dbReference>
<dbReference type="InterPro" id="IPR001810">
    <property type="entry name" value="F-box_dom"/>
</dbReference>
<sequence>MATNARDGDLLDELLLDIFARLPDPVDLLRCAGTCTRWFRLLAADDAAFLRRAGVLQQNRNTSVLLGAIYQNDYLVPGSATANNVYDCPPRFWRLDDLARPGISLFSKHDELFNYAQPLASRHGLLLVRLMPAPLDHRKLHLAVCHPLLGGVHLVPPPPLHLHPPFLGRDLTGYALVTGYGGEGLDSHRQRRLAFRVLFTAVSLDEVVCAYSYSSATGNWSAPLACPVQLRGLTMSGPRAGVVDDRGTVHWLYRSETSFYSLDVSADAARVSLTKMPMQVQLPPPFPCIGAGGKVSFVYTRPEGDAALLQLWTRQDQDGNNGGGWLCSHLGHLTWPEWPYIGFVESRGAILIKDCHGLFCFDTESAELEWVRGSKYDSYPTEAEADPAQPSPLCVASLLSTQKKLAAPPSPWLPPAGRAARPKVACILHFKDCLLCAVVERIEPDAKPQALIDRMIINGHARIKRLLAGDDNEATQGKSKVIYEDVSMERGAFLVQQAMRAFLAQNIQSAKLRLSMCAEDIREELKSSEDNLDLCSQLGALLGMLGACWLNLFLSRFVSNELQICSINP</sequence>
<dbReference type="Gene3D" id="1.20.1280.50">
    <property type="match status" value="1"/>
</dbReference>
<dbReference type="AlphaFoldDB" id="A0AAD8SPJ1"/>
<reference evidence="2" key="1">
    <citation type="submission" date="2023-07" db="EMBL/GenBank/DDBJ databases">
        <title>A chromosome-level genome assembly of Lolium multiflorum.</title>
        <authorList>
            <person name="Chen Y."/>
            <person name="Copetti D."/>
            <person name="Kolliker R."/>
            <person name="Studer B."/>
        </authorList>
    </citation>
    <scope>NUCLEOTIDE SEQUENCE</scope>
    <source>
        <strain evidence="2">02402/16</strain>
        <tissue evidence="2">Leaf</tissue>
    </source>
</reference>
<name>A0AAD8SPJ1_LOLMU</name>
<protein>
    <recommendedName>
        <fullName evidence="1">F-box domain-containing protein</fullName>
    </recommendedName>
</protein>
<dbReference type="SUPFAM" id="SSF81383">
    <property type="entry name" value="F-box domain"/>
    <property type="match status" value="1"/>
</dbReference>
<evidence type="ECO:0000313" key="3">
    <source>
        <dbReference type="Proteomes" id="UP001231189"/>
    </source>
</evidence>
<evidence type="ECO:0000259" key="1">
    <source>
        <dbReference type="Pfam" id="PF12937"/>
    </source>
</evidence>
<dbReference type="Pfam" id="PF12937">
    <property type="entry name" value="F-box-like"/>
    <property type="match status" value="1"/>
</dbReference>
<dbReference type="Proteomes" id="UP001231189">
    <property type="component" value="Unassembled WGS sequence"/>
</dbReference>
<proteinExistence type="predicted"/>
<evidence type="ECO:0000313" key="2">
    <source>
        <dbReference type="EMBL" id="KAK1660993.1"/>
    </source>
</evidence>
<keyword evidence="3" id="KW-1185">Reference proteome</keyword>
<gene>
    <name evidence="2" type="ORF">QYE76_049152</name>
</gene>
<dbReference type="EMBL" id="JAUUTY010000003">
    <property type="protein sequence ID" value="KAK1660993.1"/>
    <property type="molecule type" value="Genomic_DNA"/>
</dbReference>
<accession>A0AAD8SPJ1</accession>
<dbReference type="PANTHER" id="PTHR36140:SF2">
    <property type="entry name" value="OS01G0152950 PROTEIN"/>
    <property type="match status" value="1"/>
</dbReference>